<feature type="region of interest" description="Disordered" evidence="1">
    <location>
        <begin position="1"/>
        <end position="20"/>
    </location>
</feature>
<proteinExistence type="predicted"/>
<protein>
    <submittedName>
        <fullName evidence="3">Hypothetical membrane protein</fullName>
    </submittedName>
</protein>
<accession>B3PN63</accession>
<evidence type="ECO:0000256" key="2">
    <source>
        <dbReference type="SAM" id="Phobius"/>
    </source>
</evidence>
<dbReference type="AlphaFoldDB" id="B3PN63"/>
<reference evidence="3 4" key="1">
    <citation type="journal article" date="2008" name="Infect. Immun.">
        <title>Genome of Mycoplasma arthritidis.</title>
        <authorList>
            <person name="Dybvig K."/>
            <person name="Zuhua C."/>
            <person name="Lao P."/>
            <person name="Jordan D.S."/>
            <person name="French C.T."/>
            <person name="Tu A.H."/>
            <person name="Loraine A.E."/>
        </authorList>
    </citation>
    <scope>NUCLEOTIDE SEQUENCE [LARGE SCALE GENOMIC DNA]</scope>
    <source>
        <strain evidence="3 4">158L3-1</strain>
    </source>
</reference>
<sequence length="325" mass="37706">MKKNKKDSSENPIEKKELDPFEEAEKYGQRVNEISEEEIDGYNYKKIANKAKRKKIANIVFISLASVAVTTALVASLAVRKTKSNILFWNPNVKFIERNEYSNYLEIDSNGKIKGKDVNEVVNELTANPKFENPLLSSYKLKLKSSKYDTYQMHNVIVDGVSNSKVLFDLQLINSKDPNDYVVLRRIELKNLKGDPNLTNRLAKSQTDNLIKDLEFSYSGKVADLKDIVKRINSENDIFRKAELFSQVFKDNKSFLQRNRFSPFILKNDLVLEEKESEYHLKFTTGFYALGLDDRTINKNRYRIGIYYTNDQIYQYSGVLKILKN</sequence>
<organism evidence="3 4">
    <name type="scientific">Metamycoplasma arthritidis (strain 158L3-1)</name>
    <name type="common">Mycoplasma arthritidis</name>
    <dbReference type="NCBI Taxonomy" id="243272"/>
    <lineage>
        <taxon>Bacteria</taxon>
        <taxon>Bacillati</taxon>
        <taxon>Mycoplasmatota</taxon>
        <taxon>Mycoplasmoidales</taxon>
        <taxon>Metamycoplasmataceae</taxon>
        <taxon>Metamycoplasma</taxon>
    </lineage>
</organism>
<keyword evidence="2" id="KW-0472">Membrane</keyword>
<evidence type="ECO:0000256" key="1">
    <source>
        <dbReference type="SAM" id="MobiDB-lite"/>
    </source>
</evidence>
<dbReference type="KEGG" id="mat:MARTH_orf700"/>
<dbReference type="STRING" id="243272.MARTH_orf700"/>
<keyword evidence="2" id="KW-1133">Transmembrane helix</keyword>
<keyword evidence="4" id="KW-1185">Reference proteome</keyword>
<dbReference type="HOGENOM" id="CLU_854774_0_0_14"/>
<keyword evidence="2" id="KW-0812">Transmembrane</keyword>
<feature type="transmembrane region" description="Helical" evidence="2">
    <location>
        <begin position="56"/>
        <end position="79"/>
    </location>
</feature>
<dbReference type="EMBL" id="CP001047">
    <property type="protein sequence ID" value="ACF07465.1"/>
    <property type="molecule type" value="Genomic_DNA"/>
</dbReference>
<name>B3PN63_META1</name>
<dbReference type="RefSeq" id="WP_012498422.1">
    <property type="nucleotide sequence ID" value="NC_011025.1"/>
</dbReference>
<evidence type="ECO:0000313" key="3">
    <source>
        <dbReference type="EMBL" id="ACF07465.1"/>
    </source>
</evidence>
<evidence type="ECO:0000313" key="4">
    <source>
        <dbReference type="Proteomes" id="UP000008812"/>
    </source>
</evidence>
<dbReference type="Proteomes" id="UP000008812">
    <property type="component" value="Chromosome"/>
</dbReference>
<gene>
    <name evidence="3" type="ordered locus">MARTH_orf700</name>
</gene>